<feature type="region of interest" description="Disordered" evidence="1">
    <location>
        <begin position="24"/>
        <end position="44"/>
    </location>
</feature>
<gene>
    <name evidence="2" type="ORF">AT9943_LOCUS20912</name>
</gene>
<dbReference type="AlphaFoldDB" id="A0A7G2FCK7"/>
<dbReference type="EMBL" id="LR881470">
    <property type="protein sequence ID" value="CAD5333560.1"/>
    <property type="molecule type" value="Genomic_DNA"/>
</dbReference>
<proteinExistence type="predicted"/>
<dbReference type="Proteomes" id="UP000516314">
    <property type="component" value="Chromosome 5"/>
</dbReference>
<name>A0A7G2FCK7_ARATH</name>
<sequence>MKFHDGELFFLCDISPSHIRSEVVQPPEPATFPDLAREFQTPSP</sequence>
<evidence type="ECO:0000313" key="2">
    <source>
        <dbReference type="EMBL" id="CAD5333560.1"/>
    </source>
</evidence>
<accession>A0A7G2FCK7</accession>
<organism evidence="2 3">
    <name type="scientific">Arabidopsis thaliana</name>
    <name type="common">Mouse-ear cress</name>
    <dbReference type="NCBI Taxonomy" id="3702"/>
    <lineage>
        <taxon>Eukaryota</taxon>
        <taxon>Viridiplantae</taxon>
        <taxon>Streptophyta</taxon>
        <taxon>Embryophyta</taxon>
        <taxon>Tracheophyta</taxon>
        <taxon>Spermatophyta</taxon>
        <taxon>Magnoliopsida</taxon>
        <taxon>eudicotyledons</taxon>
        <taxon>Gunneridae</taxon>
        <taxon>Pentapetalae</taxon>
        <taxon>rosids</taxon>
        <taxon>malvids</taxon>
        <taxon>Brassicales</taxon>
        <taxon>Brassicaceae</taxon>
        <taxon>Camelineae</taxon>
        <taxon>Arabidopsis</taxon>
    </lineage>
</organism>
<evidence type="ECO:0000256" key="1">
    <source>
        <dbReference type="SAM" id="MobiDB-lite"/>
    </source>
</evidence>
<reference evidence="2 3" key="1">
    <citation type="submission" date="2020-09" db="EMBL/GenBank/DDBJ databases">
        <authorList>
            <person name="Ashkenazy H."/>
        </authorList>
    </citation>
    <scope>NUCLEOTIDE SEQUENCE [LARGE SCALE GENOMIC DNA]</scope>
    <source>
        <strain evidence="3">cv. Cdm-0</strain>
    </source>
</reference>
<protein>
    <submittedName>
        <fullName evidence="2">(thale cress) hypothetical protein</fullName>
    </submittedName>
</protein>
<evidence type="ECO:0000313" key="3">
    <source>
        <dbReference type="Proteomes" id="UP000516314"/>
    </source>
</evidence>